<reference evidence="1" key="1">
    <citation type="journal article" date="2014" name="Int. J. Syst. Evol. Microbiol.">
        <title>Complete genome sequence of Corynebacterium casei LMG S-19264T (=DSM 44701T), isolated from a smear-ripened cheese.</title>
        <authorList>
            <consortium name="US DOE Joint Genome Institute (JGI-PGF)"/>
            <person name="Walter F."/>
            <person name="Albersmeier A."/>
            <person name="Kalinowski J."/>
            <person name="Ruckert C."/>
        </authorList>
    </citation>
    <scope>NUCLEOTIDE SEQUENCE</scope>
    <source>
        <strain evidence="1">CGMCC 4.3508</strain>
    </source>
</reference>
<evidence type="ECO:0000313" key="2">
    <source>
        <dbReference type="Proteomes" id="UP000638263"/>
    </source>
</evidence>
<comment type="caution">
    <text evidence="1">The sequence shown here is derived from an EMBL/GenBank/DDBJ whole genome shotgun (WGS) entry which is preliminary data.</text>
</comment>
<protein>
    <submittedName>
        <fullName evidence="1">Uncharacterized protein</fullName>
    </submittedName>
</protein>
<gene>
    <name evidence="1" type="ORF">GCM10011588_62730</name>
</gene>
<evidence type="ECO:0000313" key="1">
    <source>
        <dbReference type="EMBL" id="GGL39441.1"/>
    </source>
</evidence>
<reference evidence="1" key="2">
    <citation type="submission" date="2020-09" db="EMBL/GenBank/DDBJ databases">
        <authorList>
            <person name="Sun Q."/>
            <person name="Zhou Y."/>
        </authorList>
    </citation>
    <scope>NUCLEOTIDE SEQUENCE</scope>
    <source>
        <strain evidence="1">CGMCC 4.3508</strain>
    </source>
</reference>
<proteinExistence type="predicted"/>
<organism evidence="1 2">
    <name type="scientific">Nocardia jinanensis</name>
    <dbReference type="NCBI Taxonomy" id="382504"/>
    <lineage>
        <taxon>Bacteria</taxon>
        <taxon>Bacillati</taxon>
        <taxon>Actinomycetota</taxon>
        <taxon>Actinomycetes</taxon>
        <taxon>Mycobacteriales</taxon>
        <taxon>Nocardiaceae</taxon>
        <taxon>Nocardia</taxon>
    </lineage>
</organism>
<dbReference type="AlphaFoldDB" id="A0A917RVE4"/>
<sequence length="136" mass="14736">MQNDGQDMAAAIRGCQQGTAQRRAHGHIESLCRQVTDPVLDIVGVGGLGCQIETGDHVLGRQHDLDAGSLDGREHGAQCFVPFQHIEQSGPQRGGVELSGQLQHQRDVVCRRGRVDLVDQPYAVLRGRQRDGLVAP</sequence>
<keyword evidence="2" id="KW-1185">Reference proteome</keyword>
<name>A0A917RVE4_9NOCA</name>
<dbReference type="EMBL" id="BMMH01000024">
    <property type="protein sequence ID" value="GGL39441.1"/>
    <property type="molecule type" value="Genomic_DNA"/>
</dbReference>
<accession>A0A917RVE4</accession>
<dbReference type="Proteomes" id="UP000638263">
    <property type="component" value="Unassembled WGS sequence"/>
</dbReference>